<dbReference type="Proteomes" id="UP000014978">
    <property type="component" value="Unassembled WGS sequence"/>
</dbReference>
<dbReference type="PANTHER" id="PTHR19957:SF307">
    <property type="entry name" value="PROTEIN SSO1-RELATED"/>
    <property type="match status" value="1"/>
</dbReference>
<evidence type="ECO:0000259" key="7">
    <source>
        <dbReference type="PROSITE" id="PS50192"/>
    </source>
</evidence>
<dbReference type="Pfam" id="PF00804">
    <property type="entry name" value="Syntaxin"/>
    <property type="match status" value="1"/>
</dbReference>
<dbReference type="Gene3D" id="1.20.58.70">
    <property type="match status" value="1"/>
</dbReference>
<dbReference type="AlphaFoldDB" id="S7XKF3"/>
<dbReference type="InterPro" id="IPR045242">
    <property type="entry name" value="Syntaxin"/>
</dbReference>
<keyword evidence="9" id="KW-1185">Reference proteome</keyword>
<dbReference type="SMART" id="SM00397">
    <property type="entry name" value="t_SNARE"/>
    <property type="match status" value="1"/>
</dbReference>
<comment type="caution">
    <text evidence="8">The sequence shown here is derived from an EMBL/GenBank/DDBJ whole genome shotgun (WGS) entry which is preliminary data.</text>
</comment>
<feature type="domain" description="T-SNARE coiled-coil homology" evidence="7">
    <location>
        <begin position="168"/>
        <end position="230"/>
    </location>
</feature>
<keyword evidence="5 6" id="KW-0472">Membrane</keyword>
<dbReference type="PANTHER" id="PTHR19957">
    <property type="entry name" value="SYNTAXIN"/>
    <property type="match status" value="1"/>
</dbReference>
<evidence type="ECO:0000256" key="5">
    <source>
        <dbReference type="ARBA" id="ARBA00023136"/>
    </source>
</evidence>
<evidence type="ECO:0000313" key="9">
    <source>
        <dbReference type="Proteomes" id="UP000014978"/>
    </source>
</evidence>
<dbReference type="PROSITE" id="PS50192">
    <property type="entry name" value="T_SNARE"/>
    <property type="match status" value="1"/>
</dbReference>
<feature type="transmembrane region" description="Helical" evidence="6">
    <location>
        <begin position="243"/>
        <end position="264"/>
    </location>
</feature>
<evidence type="ECO:0000256" key="6">
    <source>
        <dbReference type="SAM" id="Phobius"/>
    </source>
</evidence>
<dbReference type="SUPFAM" id="SSF47661">
    <property type="entry name" value="t-snare proteins"/>
    <property type="match status" value="1"/>
</dbReference>
<dbReference type="OrthoDB" id="10255013at2759"/>
<dbReference type="InParanoid" id="S7XKF3"/>
<evidence type="ECO:0000256" key="3">
    <source>
        <dbReference type="ARBA" id="ARBA00022692"/>
    </source>
</evidence>
<dbReference type="FunCoup" id="S7XKF3">
    <property type="interactions" value="69"/>
</dbReference>
<dbReference type="InterPro" id="IPR000727">
    <property type="entry name" value="T_SNARE_dom"/>
</dbReference>
<protein>
    <submittedName>
        <fullName evidence="8">t-SNARE complex subunit/syntaxin</fullName>
    </submittedName>
</protein>
<dbReference type="GO" id="GO:0006886">
    <property type="term" value="P:intracellular protein transport"/>
    <property type="evidence" value="ECO:0007669"/>
    <property type="project" value="TreeGrafter"/>
</dbReference>
<dbReference type="GO" id="GO:0006887">
    <property type="term" value="P:exocytosis"/>
    <property type="evidence" value="ECO:0007669"/>
    <property type="project" value="TreeGrafter"/>
</dbReference>
<proteinExistence type="inferred from homology"/>
<dbReference type="OMA" id="RNDTCEM"/>
<dbReference type="GO" id="GO:0005484">
    <property type="term" value="F:SNAP receptor activity"/>
    <property type="evidence" value="ECO:0007669"/>
    <property type="project" value="TreeGrafter"/>
</dbReference>
<evidence type="ECO:0000313" key="8">
    <source>
        <dbReference type="EMBL" id="EPR79539.1"/>
    </source>
</evidence>
<dbReference type="VEuPathDB" id="MicrosporidiaDB:SLOPH_1929"/>
<accession>S7XKF3</accession>
<dbReference type="InterPro" id="IPR006011">
    <property type="entry name" value="Syntaxin_N"/>
</dbReference>
<dbReference type="EMBL" id="ATCN01000206">
    <property type="protein sequence ID" value="EPR79539.1"/>
    <property type="molecule type" value="Genomic_DNA"/>
</dbReference>
<dbReference type="GO" id="GO:0000149">
    <property type="term" value="F:SNARE binding"/>
    <property type="evidence" value="ECO:0007669"/>
    <property type="project" value="TreeGrafter"/>
</dbReference>
<comment type="subcellular location">
    <subcellularLocation>
        <location evidence="1">Membrane</location>
        <topology evidence="1">Single-pass type IV membrane protein</topology>
    </subcellularLocation>
</comment>
<dbReference type="GO" id="GO:0012505">
    <property type="term" value="C:endomembrane system"/>
    <property type="evidence" value="ECO:0007669"/>
    <property type="project" value="TreeGrafter"/>
</dbReference>
<keyword evidence="3 6" id="KW-0812">Transmembrane</keyword>
<dbReference type="Gene3D" id="1.20.5.110">
    <property type="match status" value="1"/>
</dbReference>
<dbReference type="GO" id="GO:0005886">
    <property type="term" value="C:plasma membrane"/>
    <property type="evidence" value="ECO:0007669"/>
    <property type="project" value="TreeGrafter"/>
</dbReference>
<organism evidence="8 9">
    <name type="scientific">Spraguea lophii (strain 42_110)</name>
    <name type="common">Microsporidian parasite</name>
    <dbReference type="NCBI Taxonomy" id="1358809"/>
    <lineage>
        <taxon>Eukaryota</taxon>
        <taxon>Fungi</taxon>
        <taxon>Fungi incertae sedis</taxon>
        <taxon>Microsporidia</taxon>
        <taxon>Spragueidae</taxon>
        <taxon>Spraguea</taxon>
    </lineage>
</organism>
<keyword evidence="4 6" id="KW-1133">Transmembrane helix</keyword>
<gene>
    <name evidence="8" type="ORF">SLOPH_1929</name>
</gene>
<dbReference type="GO" id="GO:0048278">
    <property type="term" value="P:vesicle docking"/>
    <property type="evidence" value="ECO:0007669"/>
    <property type="project" value="TreeGrafter"/>
</dbReference>
<name>S7XKF3_SPRLO</name>
<comment type="similarity">
    <text evidence="2">Belongs to the syntaxin family.</text>
</comment>
<dbReference type="GO" id="GO:0031201">
    <property type="term" value="C:SNARE complex"/>
    <property type="evidence" value="ECO:0007669"/>
    <property type="project" value="TreeGrafter"/>
</dbReference>
<evidence type="ECO:0000256" key="1">
    <source>
        <dbReference type="ARBA" id="ARBA00004211"/>
    </source>
</evidence>
<dbReference type="GO" id="GO:0006906">
    <property type="term" value="P:vesicle fusion"/>
    <property type="evidence" value="ECO:0007669"/>
    <property type="project" value="TreeGrafter"/>
</dbReference>
<dbReference type="STRING" id="1358809.S7XKF3"/>
<sequence>MDIFLSTVLEINRKIGKLKEYLQKLEYISNIKYNSVMDEDKEEKLDRKIEAINVVFKELSKEVKGDLQNIGEGTIAEEHSETPNGFYIEIRINHWKVLTKKLSDVINEYRTIHVEYNREEQEKMKKQFLIAPPEATDEELADILNTDKCDDVIKSVFVVGSHSSKNILEKATKRNQSIKKIVKTIQDLCDMMNELKEMVHEHGEVIEKIDVNVEKSKERTKKAKKDLTEALGFQIAATRMKRILVIVGGIILIVVVIIIIVVIASKVAK</sequence>
<reference evidence="9" key="1">
    <citation type="journal article" date="2013" name="PLoS Genet.">
        <title>The genome of Spraguea lophii and the basis of host-microsporidian interactions.</title>
        <authorList>
            <person name="Campbell S.E."/>
            <person name="Williams T.A."/>
            <person name="Yousuf A."/>
            <person name="Soanes D.M."/>
            <person name="Paszkiewicz K.H."/>
            <person name="Williams B.A.P."/>
        </authorList>
    </citation>
    <scope>NUCLEOTIDE SEQUENCE [LARGE SCALE GENOMIC DNA]</scope>
    <source>
        <strain evidence="9">42_110</strain>
    </source>
</reference>
<dbReference type="InterPro" id="IPR010989">
    <property type="entry name" value="SNARE"/>
</dbReference>
<evidence type="ECO:0000256" key="2">
    <source>
        <dbReference type="ARBA" id="ARBA00009063"/>
    </source>
</evidence>
<dbReference type="HOGENOM" id="CLU_082505_0_0_1"/>
<evidence type="ECO:0000256" key="4">
    <source>
        <dbReference type="ARBA" id="ARBA00022989"/>
    </source>
</evidence>